<dbReference type="AlphaFoldDB" id="A0A3B1ANA0"/>
<gene>
    <name evidence="1" type="ORF">MNBD_ALPHA03-1047</name>
</gene>
<evidence type="ECO:0000313" key="1">
    <source>
        <dbReference type="EMBL" id="VAX05222.1"/>
    </source>
</evidence>
<reference evidence="1" key="1">
    <citation type="submission" date="2018-06" db="EMBL/GenBank/DDBJ databases">
        <authorList>
            <person name="Zhirakovskaya E."/>
        </authorList>
    </citation>
    <scope>NUCLEOTIDE SEQUENCE</scope>
</reference>
<name>A0A3B1ANA0_9ZZZZ</name>
<protein>
    <submittedName>
        <fullName evidence="1">Uncharacterized protein</fullName>
    </submittedName>
</protein>
<sequence>MVAFIRRMFGWWYGATIGTLVHTFFNGEKVGEDVQGNIYYREKKG</sequence>
<accession>A0A3B1ANA0</accession>
<dbReference type="EMBL" id="UOFW01000128">
    <property type="protein sequence ID" value="VAX05222.1"/>
    <property type="molecule type" value="Genomic_DNA"/>
</dbReference>
<organism evidence="1">
    <name type="scientific">hydrothermal vent metagenome</name>
    <dbReference type="NCBI Taxonomy" id="652676"/>
    <lineage>
        <taxon>unclassified sequences</taxon>
        <taxon>metagenomes</taxon>
        <taxon>ecological metagenomes</taxon>
    </lineage>
</organism>
<proteinExistence type="predicted"/>
<feature type="non-terminal residue" evidence="1">
    <location>
        <position position="45"/>
    </location>
</feature>